<reference evidence="2" key="1">
    <citation type="journal article" date="2019" name="Int. J. Syst. Evol. Microbiol.">
        <title>The Global Catalogue of Microorganisms (GCM) 10K type strain sequencing project: providing services to taxonomists for standard genome sequencing and annotation.</title>
        <authorList>
            <consortium name="The Broad Institute Genomics Platform"/>
            <consortium name="The Broad Institute Genome Sequencing Center for Infectious Disease"/>
            <person name="Wu L."/>
            <person name="Ma J."/>
        </authorList>
    </citation>
    <scope>NUCLEOTIDE SEQUENCE [LARGE SCALE GENOMIC DNA]</scope>
    <source>
        <strain evidence="2">CCUG 62981</strain>
    </source>
</reference>
<organism evidence="1 2">
    <name type="scientific">Glycocaulis abyssi</name>
    <dbReference type="NCBI Taxonomy" id="1433403"/>
    <lineage>
        <taxon>Bacteria</taxon>
        <taxon>Pseudomonadati</taxon>
        <taxon>Pseudomonadota</taxon>
        <taxon>Alphaproteobacteria</taxon>
        <taxon>Maricaulales</taxon>
        <taxon>Maricaulaceae</taxon>
        <taxon>Glycocaulis</taxon>
    </lineage>
</organism>
<dbReference type="RefSeq" id="WP_371393877.1">
    <property type="nucleotide sequence ID" value="NZ_CP163421.1"/>
</dbReference>
<dbReference type="EMBL" id="JBHSGQ010000002">
    <property type="protein sequence ID" value="MFC4724713.1"/>
    <property type="molecule type" value="Genomic_DNA"/>
</dbReference>
<name>A0ABV9NDS7_9PROT</name>
<protein>
    <submittedName>
        <fullName evidence="1">Uncharacterized protein</fullName>
    </submittedName>
</protein>
<keyword evidence="2" id="KW-1185">Reference proteome</keyword>
<sequence length="97" mass="10151">MDAELKSLIQAIATDALGPAVVVDVHVRPEADADGEPILRTHIIVNMPKGGGVLPSEKTMMIPRAIRNALVHRGIDAFPIVSFISKAEAAGLSSEAA</sequence>
<accession>A0ABV9NDS7</accession>
<evidence type="ECO:0000313" key="2">
    <source>
        <dbReference type="Proteomes" id="UP001596024"/>
    </source>
</evidence>
<evidence type="ECO:0000313" key="1">
    <source>
        <dbReference type="EMBL" id="MFC4724713.1"/>
    </source>
</evidence>
<comment type="caution">
    <text evidence="1">The sequence shown here is derived from an EMBL/GenBank/DDBJ whole genome shotgun (WGS) entry which is preliminary data.</text>
</comment>
<proteinExistence type="predicted"/>
<dbReference type="Proteomes" id="UP001596024">
    <property type="component" value="Unassembled WGS sequence"/>
</dbReference>
<gene>
    <name evidence="1" type="ORF">ACFPB0_05365</name>
</gene>